<feature type="domain" description="Peptidase M24" evidence="1">
    <location>
        <begin position="173"/>
        <end position="375"/>
    </location>
</feature>
<proteinExistence type="predicted"/>
<keyword evidence="4" id="KW-1185">Reference proteome</keyword>
<dbReference type="InterPro" id="IPR050659">
    <property type="entry name" value="Peptidase_M24B"/>
</dbReference>
<evidence type="ECO:0000259" key="1">
    <source>
        <dbReference type="Pfam" id="PF00557"/>
    </source>
</evidence>
<dbReference type="InterPro" id="IPR000994">
    <property type="entry name" value="Pept_M24"/>
</dbReference>
<comment type="caution">
    <text evidence="3">The sequence shown here is derived from an EMBL/GenBank/DDBJ whole genome shotgun (WGS) entry which is preliminary data.</text>
</comment>
<organism evidence="3 4">
    <name type="scientific">Dysosmobacter acutus</name>
    <dbReference type="NCBI Taxonomy" id="2841504"/>
    <lineage>
        <taxon>Bacteria</taxon>
        <taxon>Bacillati</taxon>
        <taxon>Bacillota</taxon>
        <taxon>Clostridia</taxon>
        <taxon>Eubacteriales</taxon>
        <taxon>Oscillospiraceae</taxon>
        <taxon>Dysosmobacter</taxon>
    </lineage>
</organism>
<evidence type="ECO:0000259" key="2">
    <source>
        <dbReference type="Pfam" id="PF01321"/>
    </source>
</evidence>
<dbReference type="PANTHER" id="PTHR46112:SF2">
    <property type="entry name" value="XAA-PRO AMINOPEPTIDASE P-RELATED"/>
    <property type="match status" value="1"/>
</dbReference>
<evidence type="ECO:0000313" key="4">
    <source>
        <dbReference type="Proteomes" id="UP000787672"/>
    </source>
</evidence>
<dbReference type="Pfam" id="PF01321">
    <property type="entry name" value="Creatinase_N"/>
    <property type="match status" value="1"/>
</dbReference>
<dbReference type="PANTHER" id="PTHR46112">
    <property type="entry name" value="AMINOPEPTIDASE"/>
    <property type="match status" value="1"/>
</dbReference>
<feature type="domain" description="Creatinase N-terminal" evidence="2">
    <location>
        <begin position="25"/>
        <end position="166"/>
    </location>
</feature>
<dbReference type="InterPro" id="IPR000587">
    <property type="entry name" value="Creatinase_N"/>
</dbReference>
<reference evidence="3 4" key="1">
    <citation type="submission" date="2021-06" db="EMBL/GenBank/DDBJ databases">
        <authorList>
            <person name="Sun Q."/>
            <person name="Li D."/>
        </authorList>
    </citation>
    <scope>NUCLEOTIDE SEQUENCE [LARGE SCALE GENOMIC DNA]</scope>
    <source>
        <strain evidence="3 4">MSJ-2</strain>
    </source>
</reference>
<dbReference type="EMBL" id="JAHLQN010000001">
    <property type="protein sequence ID" value="MBU5626828.1"/>
    <property type="molecule type" value="Genomic_DNA"/>
</dbReference>
<evidence type="ECO:0000313" key="3">
    <source>
        <dbReference type="EMBL" id="MBU5626828.1"/>
    </source>
</evidence>
<gene>
    <name evidence="3" type="ORF">KQI82_07860</name>
</gene>
<dbReference type="CDD" id="cd01066">
    <property type="entry name" value="APP_MetAP"/>
    <property type="match status" value="1"/>
</dbReference>
<dbReference type="Pfam" id="PF00557">
    <property type="entry name" value="Peptidase_M24"/>
    <property type="match status" value="1"/>
</dbReference>
<dbReference type="RefSeq" id="WP_216632262.1">
    <property type="nucleotide sequence ID" value="NZ_JAHLQN010000001.1"/>
</dbReference>
<accession>A0ABS6F965</accession>
<sequence>MDNFVISDAPLTSGLEFPLEEYKMRLRRAQEEMKKHGLPLLLLHQPENILYLSGFYTSTGFFSYHALAVPSEGDPVLIVRDMEVPAAEALSWVRTFTVYSDAADPVPVWLDAARRAVEGMGLENGKIGVDEHSWFLTVERWKKMQELLPNATLVAEPRIVDHLRIIKSPREIEYMRMACRQVEAGMRAGLNAVKEGAVEKELAAAVFNAEVHAGAGIPLIGIITSGSRTNQLHGAYGDRVLERGDIAYFELVASCHKYDAKMMRSAIVGPASDEQKRVAEIILRTQDKAISLMLPGTPSSVIDSACREPILKAGLRETYTNRVGYSIGLNYRPSAGEFIREFVPGKDWKLESGMIFHMLMMAGGMGFSESVLVTDNGPERLTTLERVLFENM</sequence>
<dbReference type="Proteomes" id="UP000787672">
    <property type="component" value="Unassembled WGS sequence"/>
</dbReference>
<protein>
    <submittedName>
        <fullName evidence="3">Xaa-Pro peptidase family protein</fullName>
    </submittedName>
</protein>
<name>A0ABS6F965_9FIRM</name>